<dbReference type="Gene3D" id="3.40.190.290">
    <property type="match status" value="1"/>
</dbReference>
<keyword evidence="7" id="KW-1185">Reference proteome</keyword>
<dbReference type="SUPFAM" id="SSF46785">
    <property type="entry name" value="Winged helix' DNA-binding domain"/>
    <property type="match status" value="1"/>
</dbReference>
<gene>
    <name evidence="6" type="ORF">CSW64_08250</name>
</gene>
<name>A0A2D2AWQ0_9CAUL</name>
<dbReference type="InterPro" id="IPR000847">
    <property type="entry name" value="LysR_HTH_N"/>
</dbReference>
<sequence length="296" mass="32226">MDQLTALKVFRRVVELGSFAEAARRLSLSPAAVSKNIGELEAHVSARLLNRTTRRMSLTEAGATYYERIAGVLDDLEDASASLGALHDEASGVLRVSAPLSFTLVGLSSAIPEFLQRYPKLSLDLHLDDRRVDIVRDGYDLAIRGSDALEDSSLVARKLMVMDHVLCASPAYFERVGAPKTPTDLADHNCIRFSHSGHADAWTFARGGRSVRVPVVGRYSVGSSLAVRDALRAGLGVSLIPRLYVREDLDGGRLATALDDWSADETSIFAVYPSRRHMAAKVRVFLSFLVETLEGG</sequence>
<dbReference type="PANTHER" id="PTHR30537:SF5">
    <property type="entry name" value="HTH-TYPE TRANSCRIPTIONAL ACTIVATOR TTDR-RELATED"/>
    <property type="match status" value="1"/>
</dbReference>
<evidence type="ECO:0000259" key="5">
    <source>
        <dbReference type="PROSITE" id="PS50931"/>
    </source>
</evidence>
<dbReference type="Pfam" id="PF00126">
    <property type="entry name" value="HTH_1"/>
    <property type="match status" value="1"/>
</dbReference>
<reference evidence="6 7" key="1">
    <citation type="submission" date="2017-10" db="EMBL/GenBank/DDBJ databases">
        <title>Genome sequence of Caulobacter mirabilis FWC38.</title>
        <authorList>
            <person name="Fiebig A."/>
            <person name="Crosson S."/>
        </authorList>
    </citation>
    <scope>NUCLEOTIDE SEQUENCE [LARGE SCALE GENOMIC DNA]</scope>
    <source>
        <strain evidence="6 7">FWC 38</strain>
    </source>
</reference>
<dbReference type="AlphaFoldDB" id="A0A2D2AWQ0"/>
<dbReference type="PROSITE" id="PS50931">
    <property type="entry name" value="HTH_LYSR"/>
    <property type="match status" value="1"/>
</dbReference>
<evidence type="ECO:0000313" key="6">
    <source>
        <dbReference type="EMBL" id="ATQ42405.1"/>
    </source>
</evidence>
<dbReference type="Gene3D" id="1.10.10.10">
    <property type="entry name" value="Winged helix-like DNA-binding domain superfamily/Winged helix DNA-binding domain"/>
    <property type="match status" value="1"/>
</dbReference>
<evidence type="ECO:0000256" key="4">
    <source>
        <dbReference type="ARBA" id="ARBA00023163"/>
    </source>
</evidence>
<evidence type="ECO:0000313" key="7">
    <source>
        <dbReference type="Proteomes" id="UP000228945"/>
    </source>
</evidence>
<dbReference type="KEGG" id="cmb:CSW64_08250"/>
<comment type="similarity">
    <text evidence="1">Belongs to the LysR transcriptional regulatory family.</text>
</comment>
<dbReference type="InterPro" id="IPR058163">
    <property type="entry name" value="LysR-type_TF_proteobact-type"/>
</dbReference>
<dbReference type="Pfam" id="PF03466">
    <property type="entry name" value="LysR_substrate"/>
    <property type="match status" value="1"/>
</dbReference>
<dbReference type="OrthoDB" id="9786526at2"/>
<proteinExistence type="inferred from homology"/>
<protein>
    <submittedName>
        <fullName evidence="6">Transcriptional regulator</fullName>
    </submittedName>
</protein>
<feature type="domain" description="HTH lysR-type" evidence="5">
    <location>
        <begin position="1"/>
        <end position="59"/>
    </location>
</feature>
<dbReference type="GO" id="GO:0006351">
    <property type="term" value="P:DNA-templated transcription"/>
    <property type="evidence" value="ECO:0007669"/>
    <property type="project" value="TreeGrafter"/>
</dbReference>
<evidence type="ECO:0000256" key="1">
    <source>
        <dbReference type="ARBA" id="ARBA00009437"/>
    </source>
</evidence>
<dbReference type="Proteomes" id="UP000228945">
    <property type="component" value="Chromosome"/>
</dbReference>
<dbReference type="InterPro" id="IPR036390">
    <property type="entry name" value="WH_DNA-bd_sf"/>
</dbReference>
<dbReference type="EMBL" id="CP024201">
    <property type="protein sequence ID" value="ATQ42405.1"/>
    <property type="molecule type" value="Genomic_DNA"/>
</dbReference>
<evidence type="ECO:0000256" key="2">
    <source>
        <dbReference type="ARBA" id="ARBA00023015"/>
    </source>
</evidence>
<dbReference type="InterPro" id="IPR005119">
    <property type="entry name" value="LysR_subst-bd"/>
</dbReference>
<dbReference type="GO" id="GO:0043565">
    <property type="term" value="F:sequence-specific DNA binding"/>
    <property type="evidence" value="ECO:0007669"/>
    <property type="project" value="TreeGrafter"/>
</dbReference>
<dbReference type="CDD" id="cd08422">
    <property type="entry name" value="PBP2_CrgA_like"/>
    <property type="match status" value="1"/>
</dbReference>
<dbReference type="PANTHER" id="PTHR30537">
    <property type="entry name" value="HTH-TYPE TRANSCRIPTIONAL REGULATOR"/>
    <property type="match status" value="1"/>
</dbReference>
<dbReference type="FunFam" id="3.40.190.290:FF:000001">
    <property type="entry name" value="Transcriptional regulator, LysR family"/>
    <property type="match status" value="1"/>
</dbReference>
<accession>A0A2D2AWQ0</accession>
<evidence type="ECO:0000256" key="3">
    <source>
        <dbReference type="ARBA" id="ARBA00023125"/>
    </source>
</evidence>
<dbReference type="RefSeq" id="WP_099621662.1">
    <property type="nucleotide sequence ID" value="NZ_CP024201.1"/>
</dbReference>
<dbReference type="FunFam" id="1.10.10.10:FF:000001">
    <property type="entry name" value="LysR family transcriptional regulator"/>
    <property type="match status" value="1"/>
</dbReference>
<organism evidence="6 7">
    <name type="scientific">Caulobacter mirabilis</name>
    <dbReference type="NCBI Taxonomy" id="69666"/>
    <lineage>
        <taxon>Bacteria</taxon>
        <taxon>Pseudomonadati</taxon>
        <taxon>Pseudomonadota</taxon>
        <taxon>Alphaproteobacteria</taxon>
        <taxon>Caulobacterales</taxon>
        <taxon>Caulobacteraceae</taxon>
        <taxon>Caulobacter</taxon>
    </lineage>
</organism>
<dbReference type="GO" id="GO:0003700">
    <property type="term" value="F:DNA-binding transcription factor activity"/>
    <property type="evidence" value="ECO:0007669"/>
    <property type="project" value="InterPro"/>
</dbReference>
<keyword evidence="3" id="KW-0238">DNA-binding</keyword>
<dbReference type="InterPro" id="IPR036388">
    <property type="entry name" value="WH-like_DNA-bd_sf"/>
</dbReference>
<dbReference type="SUPFAM" id="SSF53850">
    <property type="entry name" value="Periplasmic binding protein-like II"/>
    <property type="match status" value="1"/>
</dbReference>
<keyword evidence="2" id="KW-0805">Transcription regulation</keyword>
<keyword evidence="4" id="KW-0804">Transcription</keyword>